<gene>
    <name evidence="2" type="ORF">BI350_03240</name>
</gene>
<keyword evidence="1" id="KW-0472">Membrane</keyword>
<keyword evidence="3" id="KW-1185">Reference proteome</keyword>
<dbReference type="Proteomes" id="UP000185746">
    <property type="component" value="Chromosome"/>
</dbReference>
<evidence type="ECO:0000313" key="3">
    <source>
        <dbReference type="Proteomes" id="UP000185746"/>
    </source>
</evidence>
<feature type="transmembrane region" description="Helical" evidence="1">
    <location>
        <begin position="31"/>
        <end position="49"/>
    </location>
</feature>
<reference evidence="2 3" key="1">
    <citation type="submission" date="2016-09" db="EMBL/GenBank/DDBJ databases">
        <title>Complete genome sequence of the Lysinibacillus sphaericus LMG 22257, a specie of Bacillus with ureolytic activity that can effectively biodeposit calcium carbonate.</title>
        <authorList>
            <person name="Yan W."/>
        </authorList>
    </citation>
    <scope>NUCLEOTIDE SEQUENCE [LARGE SCALE GENOMIC DNA]</scope>
    <source>
        <strain evidence="2 3">LMG 22257</strain>
    </source>
</reference>
<organism evidence="2 3">
    <name type="scientific">Sporosarcina ureilytica</name>
    <dbReference type="NCBI Taxonomy" id="298596"/>
    <lineage>
        <taxon>Bacteria</taxon>
        <taxon>Bacillati</taxon>
        <taxon>Bacillota</taxon>
        <taxon>Bacilli</taxon>
        <taxon>Bacillales</taxon>
        <taxon>Caryophanaceae</taxon>
        <taxon>Sporosarcina</taxon>
    </lineage>
</organism>
<dbReference type="AlphaFoldDB" id="A0A1D8JDC8"/>
<keyword evidence="1" id="KW-0812">Transmembrane</keyword>
<protein>
    <recommendedName>
        <fullName evidence="4">Heme ABC transporter</fullName>
    </recommendedName>
</protein>
<dbReference type="RefSeq" id="WP_075526819.1">
    <property type="nucleotide sequence ID" value="NZ_CP017560.1"/>
</dbReference>
<keyword evidence="1" id="KW-1133">Transmembrane helix</keyword>
<evidence type="ECO:0008006" key="4">
    <source>
        <dbReference type="Google" id="ProtNLM"/>
    </source>
</evidence>
<accession>A0A1D8JDC8</accession>
<dbReference type="EMBL" id="CP017560">
    <property type="protein sequence ID" value="AOV06704.1"/>
    <property type="molecule type" value="Genomic_DNA"/>
</dbReference>
<dbReference type="KEGG" id="surl:BI350_03240"/>
<sequence>MDHHKKGHQNTQEHQKENIEVWEDLVHIKDLLLALLICSITTLGGYFIAPSEPPKPLFFGLFGALIGFLITSIIIKPKRTFNGTKEEE</sequence>
<evidence type="ECO:0000256" key="1">
    <source>
        <dbReference type="SAM" id="Phobius"/>
    </source>
</evidence>
<proteinExistence type="predicted"/>
<evidence type="ECO:0000313" key="2">
    <source>
        <dbReference type="EMBL" id="AOV06704.1"/>
    </source>
</evidence>
<name>A0A1D8JDC8_9BACL</name>
<feature type="transmembrane region" description="Helical" evidence="1">
    <location>
        <begin position="55"/>
        <end position="75"/>
    </location>
</feature>